<organism evidence="1 2">
    <name type="scientific">Gibberella moniliformis (strain M3125 / FGSC 7600)</name>
    <name type="common">Maize ear and stalk rot fungus</name>
    <name type="synonym">Fusarium verticillioides</name>
    <dbReference type="NCBI Taxonomy" id="334819"/>
    <lineage>
        <taxon>Eukaryota</taxon>
        <taxon>Fungi</taxon>
        <taxon>Dikarya</taxon>
        <taxon>Ascomycota</taxon>
        <taxon>Pezizomycotina</taxon>
        <taxon>Sordariomycetes</taxon>
        <taxon>Hypocreomycetidae</taxon>
        <taxon>Hypocreales</taxon>
        <taxon>Nectriaceae</taxon>
        <taxon>Fusarium</taxon>
        <taxon>Fusarium fujikuroi species complex</taxon>
    </lineage>
</organism>
<name>W7MB24_GIBM7</name>
<dbReference type="AlphaFoldDB" id="W7MB24"/>
<evidence type="ECO:0000313" key="1">
    <source>
        <dbReference type="EMBL" id="EWG48206.1"/>
    </source>
</evidence>
<keyword evidence="2" id="KW-1185">Reference proteome</keyword>
<dbReference type="EMBL" id="DS022251">
    <property type="protein sequence ID" value="EWG48206.1"/>
    <property type="molecule type" value="Genomic_DNA"/>
</dbReference>
<proteinExistence type="predicted"/>
<evidence type="ECO:0000313" key="2">
    <source>
        <dbReference type="Proteomes" id="UP000009096"/>
    </source>
</evidence>
<reference evidence="1 2" key="1">
    <citation type="journal article" date="2010" name="Nature">
        <title>Comparative genomics reveals mobile pathogenicity chromosomes in Fusarium.</title>
        <authorList>
            <person name="Ma L.J."/>
            <person name="van der Does H.C."/>
            <person name="Borkovich K.A."/>
            <person name="Coleman J.J."/>
            <person name="Daboussi M.J."/>
            <person name="Di Pietro A."/>
            <person name="Dufresne M."/>
            <person name="Freitag M."/>
            <person name="Grabherr M."/>
            <person name="Henrissat B."/>
            <person name="Houterman P.M."/>
            <person name="Kang S."/>
            <person name="Shim W.B."/>
            <person name="Woloshuk C."/>
            <person name="Xie X."/>
            <person name="Xu J.R."/>
            <person name="Antoniw J."/>
            <person name="Baker S.E."/>
            <person name="Bluhm B.H."/>
            <person name="Breakspear A."/>
            <person name="Brown D.W."/>
            <person name="Butchko R.A."/>
            <person name="Chapman S."/>
            <person name="Coulson R."/>
            <person name="Coutinho P.M."/>
            <person name="Danchin E.G."/>
            <person name="Diener A."/>
            <person name="Gale L.R."/>
            <person name="Gardiner D.M."/>
            <person name="Goff S."/>
            <person name="Hammond-Kosack K.E."/>
            <person name="Hilburn K."/>
            <person name="Hua-Van A."/>
            <person name="Jonkers W."/>
            <person name="Kazan K."/>
            <person name="Kodira C.D."/>
            <person name="Koehrsen M."/>
            <person name="Kumar L."/>
            <person name="Lee Y.H."/>
            <person name="Li L."/>
            <person name="Manners J.M."/>
            <person name="Miranda-Saavedra D."/>
            <person name="Mukherjee M."/>
            <person name="Park G."/>
            <person name="Park J."/>
            <person name="Park S.Y."/>
            <person name="Proctor R.H."/>
            <person name="Regev A."/>
            <person name="Ruiz-Roldan M.C."/>
            <person name="Sain D."/>
            <person name="Sakthikumar S."/>
            <person name="Sykes S."/>
            <person name="Schwartz D.C."/>
            <person name="Turgeon B.G."/>
            <person name="Wapinski I."/>
            <person name="Yoder O."/>
            <person name="Young S."/>
            <person name="Zeng Q."/>
            <person name="Zhou S."/>
            <person name="Galagan J."/>
            <person name="Cuomo C.A."/>
            <person name="Kistler H.C."/>
            <person name="Rep M."/>
        </authorList>
    </citation>
    <scope>NUCLEOTIDE SEQUENCE [LARGE SCALE GENOMIC DNA]</scope>
    <source>
        <strain evidence="2">M3125 / FGSC 7600</strain>
    </source>
</reference>
<dbReference type="VEuPathDB" id="FungiDB:FVEG_16241"/>
<dbReference type="GeneID" id="30073117"/>
<gene>
    <name evidence="1" type="ORF">FVEG_16241</name>
</gene>
<sequence>MNDDKKDIGQEVGVDYQHIWRYLENIKSSNNAAPRYWTEDGTGFVQLLIEPVNKLAHSETCAWTLVKLSRTYSILGDTSTIPARLDETAFGKLPAETMIFKLEEHLKTLRKEYNTN</sequence>
<dbReference type="OrthoDB" id="4851849at2759"/>
<dbReference type="Proteomes" id="UP000009096">
    <property type="component" value="Chromosome 3"/>
</dbReference>
<protein>
    <submittedName>
        <fullName evidence="1">Uncharacterized protein</fullName>
    </submittedName>
</protein>
<dbReference type="RefSeq" id="XP_018754397.1">
    <property type="nucleotide sequence ID" value="XM_018905479.1"/>
</dbReference>
<dbReference type="KEGG" id="fvr:FVEG_16241"/>
<accession>W7MB24</accession>